<gene>
    <name evidence="1" type="ORF">AWT59_2229</name>
</gene>
<accession>A0A139BRT4</accession>
<reference evidence="1 2" key="1">
    <citation type="submission" date="2016-02" db="EMBL/GenBank/DDBJ databases">
        <authorList>
            <person name="Wen L."/>
            <person name="He K."/>
            <person name="Yang H."/>
        </authorList>
    </citation>
    <scope>NUCLEOTIDE SEQUENCE [LARGE SCALE GENOMIC DNA]</scope>
    <source>
        <strain evidence="1">ShG14-8</strain>
    </source>
</reference>
<reference evidence="1 2" key="2">
    <citation type="submission" date="2016-03" db="EMBL/GenBank/DDBJ databases">
        <title>New uncultured bacterium of the family Gallionellaceae from acid mine drainage: description and reconstruction of genome based on metagenomic analysis of microbial community.</title>
        <authorList>
            <person name="Kadnikov V."/>
            <person name="Ivasenko D."/>
            <person name="Beletsky A."/>
            <person name="Mardanov A."/>
            <person name="Danilova E."/>
            <person name="Pimenov N."/>
            <person name="Karnachuk O."/>
            <person name="Ravin N."/>
        </authorList>
    </citation>
    <scope>NUCLEOTIDE SEQUENCE [LARGE SCALE GENOMIC DNA]</scope>
    <source>
        <strain evidence="1">ShG14-8</strain>
    </source>
</reference>
<name>A0A139BRT4_9PROT</name>
<protein>
    <recommendedName>
        <fullName evidence="3">DUF2283 domain-containing protein</fullName>
    </recommendedName>
</protein>
<dbReference type="Proteomes" id="UP000070578">
    <property type="component" value="Unassembled WGS sequence"/>
</dbReference>
<comment type="caution">
    <text evidence="1">The sequence shown here is derived from an EMBL/GenBank/DDBJ whole genome shotgun (WGS) entry which is preliminary data.</text>
</comment>
<proteinExistence type="predicted"/>
<dbReference type="PANTHER" id="PTHR37029:SF1">
    <property type="entry name" value="SSR1768 PROTEIN"/>
    <property type="match status" value="1"/>
</dbReference>
<evidence type="ECO:0000313" key="1">
    <source>
        <dbReference type="EMBL" id="KXS31628.1"/>
    </source>
</evidence>
<organism evidence="1 2">
    <name type="scientific">Candidatus Gallionella acididurans</name>
    <dbReference type="NCBI Taxonomy" id="1796491"/>
    <lineage>
        <taxon>Bacteria</taxon>
        <taxon>Pseudomonadati</taxon>
        <taxon>Pseudomonadota</taxon>
        <taxon>Betaproteobacteria</taxon>
        <taxon>Nitrosomonadales</taxon>
        <taxon>Gallionellaceae</taxon>
        <taxon>Gallionella</taxon>
    </lineage>
</organism>
<evidence type="ECO:0008006" key="3">
    <source>
        <dbReference type="Google" id="ProtNLM"/>
    </source>
</evidence>
<dbReference type="PANTHER" id="PTHR37029">
    <property type="entry name" value="SSR1768 PROTEIN"/>
    <property type="match status" value="1"/>
</dbReference>
<dbReference type="EMBL" id="LSLI01000064">
    <property type="protein sequence ID" value="KXS31628.1"/>
    <property type="molecule type" value="Genomic_DNA"/>
</dbReference>
<dbReference type="Pfam" id="PF10049">
    <property type="entry name" value="DUF2283"/>
    <property type="match status" value="1"/>
</dbReference>
<sequence>MKIKYFQDTDTLYIELRAAKVAETNDVDENTLLDIDENGRICGITIEHAADRVDLPNFSFERMAA</sequence>
<dbReference type="InterPro" id="IPR019270">
    <property type="entry name" value="DUF2283"/>
</dbReference>
<dbReference type="AlphaFoldDB" id="A0A139BRT4"/>
<evidence type="ECO:0000313" key="2">
    <source>
        <dbReference type="Proteomes" id="UP000070578"/>
    </source>
</evidence>